<dbReference type="STRING" id="260086.SAMN05216207_1002340"/>
<feature type="chain" id="PRO_5011561331" description="Mce-associated membrane protein" evidence="1">
    <location>
        <begin position="20"/>
        <end position="175"/>
    </location>
</feature>
<dbReference type="RefSeq" id="WP_093337387.1">
    <property type="nucleotide sequence ID" value="NZ_FOUY01000002.1"/>
</dbReference>
<evidence type="ECO:0008006" key="4">
    <source>
        <dbReference type="Google" id="ProtNLM"/>
    </source>
</evidence>
<accession>A0A1I4TKW0</accession>
<evidence type="ECO:0000256" key="1">
    <source>
        <dbReference type="SAM" id="SignalP"/>
    </source>
</evidence>
<dbReference type="Proteomes" id="UP000199614">
    <property type="component" value="Unassembled WGS sequence"/>
</dbReference>
<reference evidence="2 3" key="1">
    <citation type="submission" date="2016-10" db="EMBL/GenBank/DDBJ databases">
        <authorList>
            <person name="de Groot N.N."/>
        </authorList>
    </citation>
    <scope>NUCLEOTIDE SEQUENCE [LARGE SCALE GENOMIC DNA]</scope>
    <source>
        <strain evidence="2 3">CGMCC 4.1877</strain>
    </source>
</reference>
<evidence type="ECO:0000313" key="3">
    <source>
        <dbReference type="Proteomes" id="UP000199614"/>
    </source>
</evidence>
<keyword evidence="3" id="KW-1185">Reference proteome</keyword>
<dbReference type="AlphaFoldDB" id="A0A1I4TKW0"/>
<sequence length="175" mass="17794">MTAAAMAVALVAVGGIAWTASGTATDGVAPGAAAPSVPRNGAGDGVVTISSGAARHPAAQLVLEQIQLYFNAVNSRDHGTWTRVVSAERAEAQPREEWLEGVGTTTDGTIRIDRIDPAPGGGVLALVRFVSVQNPEDGPPGLQVGRICWQGSYQMAGSPPRIVVGDADSILGAPC</sequence>
<evidence type="ECO:0000313" key="2">
    <source>
        <dbReference type="EMBL" id="SFM77263.1"/>
    </source>
</evidence>
<dbReference type="EMBL" id="FOUY01000002">
    <property type="protein sequence ID" value="SFM77263.1"/>
    <property type="molecule type" value="Genomic_DNA"/>
</dbReference>
<protein>
    <recommendedName>
        <fullName evidence="4">Mce-associated membrane protein</fullName>
    </recommendedName>
</protein>
<keyword evidence="1" id="KW-0732">Signal</keyword>
<organism evidence="2 3">
    <name type="scientific">Pseudonocardia ammonioxydans</name>
    <dbReference type="NCBI Taxonomy" id="260086"/>
    <lineage>
        <taxon>Bacteria</taxon>
        <taxon>Bacillati</taxon>
        <taxon>Actinomycetota</taxon>
        <taxon>Actinomycetes</taxon>
        <taxon>Pseudonocardiales</taxon>
        <taxon>Pseudonocardiaceae</taxon>
        <taxon>Pseudonocardia</taxon>
    </lineage>
</organism>
<proteinExistence type="predicted"/>
<feature type="signal peptide" evidence="1">
    <location>
        <begin position="1"/>
        <end position="19"/>
    </location>
</feature>
<dbReference type="OrthoDB" id="5181866at2"/>
<name>A0A1I4TKW0_PSUAM</name>
<gene>
    <name evidence="2" type="ORF">SAMN05216207_1002340</name>
</gene>